<protein>
    <submittedName>
        <fullName evidence="1">7602_t:CDS:1</fullName>
    </submittedName>
</protein>
<name>A0A9W4TBW6_9GLOM</name>
<evidence type="ECO:0000313" key="1">
    <source>
        <dbReference type="EMBL" id="CAI2201432.1"/>
    </source>
</evidence>
<feature type="non-terminal residue" evidence="1">
    <location>
        <position position="1"/>
    </location>
</feature>
<dbReference type="AlphaFoldDB" id="A0A9W4TBW6"/>
<evidence type="ECO:0000313" key="2">
    <source>
        <dbReference type="Proteomes" id="UP001153678"/>
    </source>
</evidence>
<accession>A0A9W4TBW6</accession>
<dbReference type="EMBL" id="CAMKVN010027532">
    <property type="protein sequence ID" value="CAI2201432.1"/>
    <property type="molecule type" value="Genomic_DNA"/>
</dbReference>
<reference evidence="1" key="1">
    <citation type="submission" date="2022-08" db="EMBL/GenBank/DDBJ databases">
        <authorList>
            <person name="Kallberg Y."/>
            <person name="Tangrot J."/>
            <person name="Rosling A."/>
        </authorList>
    </citation>
    <scope>NUCLEOTIDE SEQUENCE</scope>
    <source>
        <strain evidence="1">Wild A</strain>
    </source>
</reference>
<dbReference type="OrthoDB" id="2342540at2759"/>
<comment type="caution">
    <text evidence="1">The sequence shown here is derived from an EMBL/GenBank/DDBJ whole genome shotgun (WGS) entry which is preliminary data.</text>
</comment>
<feature type="non-terminal residue" evidence="1">
    <location>
        <position position="55"/>
    </location>
</feature>
<sequence length="55" mass="6393">NIYETLLDTPTYNEWIELIKKLPNDKASGPSGVTYDLIKHFGKSAYKILFKIYEL</sequence>
<gene>
    <name evidence="1" type="ORF">FWILDA_LOCUS20063</name>
</gene>
<keyword evidence="2" id="KW-1185">Reference proteome</keyword>
<organism evidence="1 2">
    <name type="scientific">Funneliformis geosporum</name>
    <dbReference type="NCBI Taxonomy" id="1117311"/>
    <lineage>
        <taxon>Eukaryota</taxon>
        <taxon>Fungi</taxon>
        <taxon>Fungi incertae sedis</taxon>
        <taxon>Mucoromycota</taxon>
        <taxon>Glomeromycotina</taxon>
        <taxon>Glomeromycetes</taxon>
        <taxon>Glomerales</taxon>
        <taxon>Glomeraceae</taxon>
        <taxon>Funneliformis</taxon>
    </lineage>
</organism>
<dbReference type="Proteomes" id="UP001153678">
    <property type="component" value="Unassembled WGS sequence"/>
</dbReference>
<proteinExistence type="predicted"/>